<evidence type="ECO:0000313" key="2">
    <source>
        <dbReference type="EMBL" id="OLZ51052.1"/>
    </source>
</evidence>
<proteinExistence type="predicted"/>
<accession>A0A1R0KSW9</accession>
<keyword evidence="1" id="KW-1133">Transmembrane helix</keyword>
<organism evidence="2 3">
    <name type="scientific">Amycolatopsis coloradensis</name>
    <dbReference type="NCBI Taxonomy" id="76021"/>
    <lineage>
        <taxon>Bacteria</taxon>
        <taxon>Bacillati</taxon>
        <taxon>Actinomycetota</taxon>
        <taxon>Actinomycetes</taxon>
        <taxon>Pseudonocardiales</taxon>
        <taxon>Pseudonocardiaceae</taxon>
        <taxon>Amycolatopsis</taxon>
    </lineage>
</organism>
<feature type="transmembrane region" description="Helical" evidence="1">
    <location>
        <begin position="80"/>
        <end position="105"/>
    </location>
</feature>
<dbReference type="Proteomes" id="UP000187486">
    <property type="component" value="Unassembled WGS sequence"/>
</dbReference>
<evidence type="ECO:0000256" key="1">
    <source>
        <dbReference type="SAM" id="Phobius"/>
    </source>
</evidence>
<keyword evidence="1" id="KW-0812">Transmembrane</keyword>
<dbReference type="EMBL" id="MQUQ01000009">
    <property type="protein sequence ID" value="OLZ51052.1"/>
    <property type="molecule type" value="Genomic_DNA"/>
</dbReference>
<keyword evidence="3" id="KW-1185">Reference proteome</keyword>
<gene>
    <name evidence="2" type="ORF">BS329_17550</name>
</gene>
<keyword evidence="1" id="KW-0472">Membrane</keyword>
<reference evidence="2 3" key="1">
    <citation type="submission" date="2016-01" db="EMBL/GenBank/DDBJ databases">
        <title>Amycolatopsis coloradensis genome sequencing and assembly.</title>
        <authorList>
            <person name="Mayilraj S."/>
        </authorList>
    </citation>
    <scope>NUCLEOTIDE SEQUENCE [LARGE SCALE GENOMIC DNA]</scope>
    <source>
        <strain evidence="2 3">DSM 44225</strain>
    </source>
</reference>
<comment type="caution">
    <text evidence="2">The sequence shown here is derived from an EMBL/GenBank/DDBJ whole genome shotgun (WGS) entry which is preliminary data.</text>
</comment>
<name>A0A1R0KSW9_9PSEU</name>
<protein>
    <submittedName>
        <fullName evidence="2">Uncharacterized protein</fullName>
    </submittedName>
</protein>
<evidence type="ECO:0000313" key="3">
    <source>
        <dbReference type="Proteomes" id="UP000187486"/>
    </source>
</evidence>
<dbReference type="AlphaFoldDB" id="A0A1R0KSW9"/>
<sequence>MGVLGSDVRELSTGEDVTVTEFSGCTSEGSAAGGQTPYCAGKWRFDDGRTGGGRIEGGETTVGDKVFVGDGFAYSARSSLIWSVSLTGLLGLFLLGMVIVGAVLYRLDKPRQRREE</sequence>
<dbReference type="OrthoDB" id="3632773at2"/>